<feature type="compositionally biased region" description="Basic and acidic residues" evidence="15">
    <location>
        <begin position="22"/>
        <end position="45"/>
    </location>
</feature>
<keyword evidence="7" id="KW-0460">Magnesium</keyword>
<evidence type="ECO:0000256" key="15">
    <source>
        <dbReference type="SAM" id="MobiDB-lite"/>
    </source>
</evidence>
<keyword evidence="12" id="KW-0233">DNA recombination</keyword>
<keyword evidence="18" id="KW-1185">Reference proteome</keyword>
<gene>
    <name evidence="17" type="ORF">LshimejAT787_5500030</name>
</gene>
<name>A0A9P3Q1P8_LYOSH</name>
<dbReference type="PANTHER" id="PTHR42648:SF11">
    <property type="entry name" value="TRANSPOSON TY4-P GAG-POL POLYPROTEIN"/>
    <property type="match status" value="1"/>
</dbReference>
<feature type="domain" description="Integrase catalytic" evidence="16">
    <location>
        <begin position="30"/>
        <end position="191"/>
    </location>
</feature>
<dbReference type="Pfam" id="PF00665">
    <property type="entry name" value="rve"/>
    <property type="match status" value="1"/>
</dbReference>
<comment type="catalytic activity">
    <reaction evidence="14">
        <text>DNA(n) + a 2'-deoxyribonucleoside 5'-triphosphate = DNA(n+1) + diphosphate</text>
        <dbReference type="Rhea" id="RHEA:22508"/>
        <dbReference type="Rhea" id="RHEA-COMP:17339"/>
        <dbReference type="Rhea" id="RHEA-COMP:17340"/>
        <dbReference type="ChEBI" id="CHEBI:33019"/>
        <dbReference type="ChEBI" id="CHEBI:61560"/>
        <dbReference type="ChEBI" id="CHEBI:173112"/>
        <dbReference type="EC" id="2.7.7.7"/>
    </reaction>
</comment>
<dbReference type="InterPro" id="IPR036397">
    <property type="entry name" value="RNaseH_sf"/>
</dbReference>
<evidence type="ECO:0000256" key="8">
    <source>
        <dbReference type="ARBA" id="ARBA00022884"/>
    </source>
</evidence>
<keyword evidence="8" id="KW-0694">RNA-binding</keyword>
<evidence type="ECO:0000256" key="1">
    <source>
        <dbReference type="ARBA" id="ARBA00022578"/>
    </source>
</evidence>
<dbReference type="GO" id="GO:0003964">
    <property type="term" value="F:RNA-directed DNA polymerase activity"/>
    <property type="evidence" value="ECO:0007669"/>
    <property type="project" value="UniProtKB-KW"/>
</dbReference>
<dbReference type="PANTHER" id="PTHR42648">
    <property type="entry name" value="TRANSPOSASE, PUTATIVE-RELATED"/>
    <property type="match status" value="1"/>
</dbReference>
<dbReference type="PROSITE" id="PS50994">
    <property type="entry name" value="INTEGRASE"/>
    <property type="match status" value="1"/>
</dbReference>
<comment type="catalytic activity">
    <reaction evidence="13">
        <text>DNA(n) + a 2'-deoxyribonucleoside 5'-triphosphate = DNA(n+1) + diphosphate</text>
        <dbReference type="Rhea" id="RHEA:22508"/>
        <dbReference type="Rhea" id="RHEA-COMP:17339"/>
        <dbReference type="Rhea" id="RHEA-COMP:17340"/>
        <dbReference type="ChEBI" id="CHEBI:33019"/>
        <dbReference type="ChEBI" id="CHEBI:61560"/>
        <dbReference type="ChEBI" id="CHEBI:173112"/>
        <dbReference type="EC" id="2.7.7.49"/>
    </reaction>
</comment>
<keyword evidence="2" id="KW-0548">Nucleotidyltransferase</keyword>
<evidence type="ECO:0000256" key="5">
    <source>
        <dbReference type="ARBA" id="ARBA00022759"/>
    </source>
</evidence>
<evidence type="ECO:0000256" key="11">
    <source>
        <dbReference type="ARBA" id="ARBA00022932"/>
    </source>
</evidence>
<proteinExistence type="predicted"/>
<evidence type="ECO:0000256" key="6">
    <source>
        <dbReference type="ARBA" id="ARBA00022801"/>
    </source>
</evidence>
<dbReference type="GO" id="GO:0015074">
    <property type="term" value="P:DNA integration"/>
    <property type="evidence" value="ECO:0007669"/>
    <property type="project" value="UniProtKB-KW"/>
</dbReference>
<keyword evidence="9" id="KW-0229">DNA integration</keyword>
<evidence type="ECO:0000256" key="3">
    <source>
        <dbReference type="ARBA" id="ARBA00022722"/>
    </source>
</evidence>
<dbReference type="InterPro" id="IPR001584">
    <property type="entry name" value="Integrase_cat-core"/>
</dbReference>
<dbReference type="SUPFAM" id="SSF53098">
    <property type="entry name" value="Ribonuclease H-like"/>
    <property type="match status" value="1"/>
</dbReference>
<evidence type="ECO:0000313" key="17">
    <source>
        <dbReference type="EMBL" id="GLB46010.1"/>
    </source>
</evidence>
<keyword evidence="3" id="KW-0540">Nuclease</keyword>
<evidence type="ECO:0000313" key="18">
    <source>
        <dbReference type="Proteomes" id="UP001063166"/>
    </source>
</evidence>
<keyword evidence="1" id="KW-0815">Transposition</keyword>
<dbReference type="GO" id="GO:0006310">
    <property type="term" value="P:DNA recombination"/>
    <property type="evidence" value="ECO:0007669"/>
    <property type="project" value="UniProtKB-KW"/>
</dbReference>
<evidence type="ECO:0000256" key="14">
    <source>
        <dbReference type="ARBA" id="ARBA00049244"/>
    </source>
</evidence>
<keyword evidence="11" id="KW-0239">DNA-directed DNA polymerase</keyword>
<comment type="caution">
    <text evidence="17">The sequence shown here is derived from an EMBL/GenBank/DDBJ whole genome shotgun (WGS) entry which is preliminary data.</text>
</comment>
<dbReference type="GO" id="GO:0032196">
    <property type="term" value="P:transposition"/>
    <property type="evidence" value="ECO:0007669"/>
    <property type="project" value="UniProtKB-KW"/>
</dbReference>
<keyword evidence="5" id="KW-0255">Endonuclease</keyword>
<keyword evidence="11" id="KW-0808">Transferase</keyword>
<accession>A0A9P3Q1P8</accession>
<dbReference type="GO" id="GO:0004519">
    <property type="term" value="F:endonuclease activity"/>
    <property type="evidence" value="ECO:0007669"/>
    <property type="project" value="UniProtKB-KW"/>
</dbReference>
<evidence type="ECO:0000256" key="12">
    <source>
        <dbReference type="ARBA" id="ARBA00023172"/>
    </source>
</evidence>
<dbReference type="GO" id="GO:0005634">
    <property type="term" value="C:nucleus"/>
    <property type="evidence" value="ECO:0007669"/>
    <property type="project" value="UniProtKB-ARBA"/>
</dbReference>
<evidence type="ECO:0000256" key="13">
    <source>
        <dbReference type="ARBA" id="ARBA00048173"/>
    </source>
</evidence>
<evidence type="ECO:0000256" key="10">
    <source>
        <dbReference type="ARBA" id="ARBA00022918"/>
    </source>
</evidence>
<evidence type="ECO:0000256" key="9">
    <source>
        <dbReference type="ARBA" id="ARBA00022908"/>
    </source>
</evidence>
<dbReference type="InterPro" id="IPR012337">
    <property type="entry name" value="RNaseH-like_sf"/>
</dbReference>
<dbReference type="Proteomes" id="UP001063166">
    <property type="component" value="Unassembled WGS sequence"/>
</dbReference>
<dbReference type="EMBL" id="BRPK01000055">
    <property type="protein sequence ID" value="GLB46010.1"/>
    <property type="molecule type" value="Genomic_DNA"/>
</dbReference>
<dbReference type="GO" id="GO:0046872">
    <property type="term" value="F:metal ion binding"/>
    <property type="evidence" value="ECO:0007669"/>
    <property type="project" value="UniProtKB-KW"/>
</dbReference>
<feature type="region of interest" description="Disordered" evidence="15">
    <location>
        <begin position="1"/>
        <end position="54"/>
    </location>
</feature>
<keyword evidence="6" id="KW-0378">Hydrolase</keyword>
<dbReference type="AlphaFoldDB" id="A0A9P3Q1P8"/>
<dbReference type="GO" id="GO:0003723">
    <property type="term" value="F:RNA binding"/>
    <property type="evidence" value="ECO:0007669"/>
    <property type="project" value="UniProtKB-KW"/>
</dbReference>
<sequence length="191" mass="21772">MSRDPGSNGGGGARHGSGPAELEVRRDLEVRRSPEVCRGREKEGRGTSPYRRARTTGIKGERYFAGFADGYMRRTIVHFLKKKTDNDTCAVIDKYRAHIKNQTGKDLKVIRFDNGHEFVNDLIRQYCDKHGIKIELTAPYSLAQNGVAERVNRTLLEHARAMLFQHDILKFLWLEPLAHARSQGQDPRRSI</sequence>
<dbReference type="GO" id="GO:0016787">
    <property type="term" value="F:hydrolase activity"/>
    <property type="evidence" value="ECO:0007669"/>
    <property type="project" value="UniProtKB-KW"/>
</dbReference>
<dbReference type="OrthoDB" id="3344688at2759"/>
<dbReference type="Gene3D" id="3.30.420.10">
    <property type="entry name" value="Ribonuclease H-like superfamily/Ribonuclease H"/>
    <property type="match status" value="1"/>
</dbReference>
<protein>
    <submittedName>
        <fullName evidence="17">Integrase core domain containing protein</fullName>
    </submittedName>
</protein>
<evidence type="ECO:0000259" key="16">
    <source>
        <dbReference type="PROSITE" id="PS50994"/>
    </source>
</evidence>
<keyword evidence="10" id="KW-0695">RNA-directed DNA polymerase</keyword>
<organism evidence="17 18">
    <name type="scientific">Lyophyllum shimeji</name>
    <name type="common">Hon-shimeji</name>
    <name type="synonym">Tricholoma shimeji</name>
    <dbReference type="NCBI Taxonomy" id="47721"/>
    <lineage>
        <taxon>Eukaryota</taxon>
        <taxon>Fungi</taxon>
        <taxon>Dikarya</taxon>
        <taxon>Basidiomycota</taxon>
        <taxon>Agaricomycotina</taxon>
        <taxon>Agaricomycetes</taxon>
        <taxon>Agaricomycetidae</taxon>
        <taxon>Agaricales</taxon>
        <taxon>Tricholomatineae</taxon>
        <taxon>Lyophyllaceae</taxon>
        <taxon>Lyophyllum</taxon>
    </lineage>
</organism>
<reference evidence="17" key="1">
    <citation type="submission" date="2022-07" db="EMBL/GenBank/DDBJ databases">
        <title>The genome of Lyophyllum shimeji provides insight into the initial evolution of ectomycorrhizal fungal genome.</title>
        <authorList>
            <person name="Kobayashi Y."/>
            <person name="Shibata T."/>
            <person name="Hirakawa H."/>
            <person name="Shigenobu S."/>
            <person name="Nishiyama T."/>
            <person name="Yamada A."/>
            <person name="Hasebe M."/>
            <person name="Kawaguchi M."/>
        </authorList>
    </citation>
    <scope>NUCLEOTIDE SEQUENCE</scope>
    <source>
        <strain evidence="17">AT787</strain>
    </source>
</reference>
<evidence type="ECO:0000256" key="4">
    <source>
        <dbReference type="ARBA" id="ARBA00022723"/>
    </source>
</evidence>
<dbReference type="InterPro" id="IPR039537">
    <property type="entry name" value="Retrotran_Ty1/copia-like"/>
</dbReference>
<keyword evidence="4" id="KW-0479">Metal-binding</keyword>
<dbReference type="GO" id="GO:0003887">
    <property type="term" value="F:DNA-directed DNA polymerase activity"/>
    <property type="evidence" value="ECO:0007669"/>
    <property type="project" value="UniProtKB-KW"/>
</dbReference>
<evidence type="ECO:0000256" key="2">
    <source>
        <dbReference type="ARBA" id="ARBA00022695"/>
    </source>
</evidence>
<evidence type="ECO:0000256" key="7">
    <source>
        <dbReference type="ARBA" id="ARBA00022842"/>
    </source>
</evidence>